<reference evidence="3 4" key="1">
    <citation type="submission" date="2017-05" db="EMBL/GenBank/DDBJ databases">
        <authorList>
            <person name="Varghese N."/>
            <person name="Submissions S."/>
        </authorList>
    </citation>
    <scope>NUCLEOTIDE SEQUENCE [LARGE SCALE GENOMIC DNA]</scope>
    <source>
        <strain evidence="3 4">DSM 46834</strain>
    </source>
</reference>
<gene>
    <name evidence="3" type="ORF">SAMN06273567_105220</name>
</gene>
<feature type="domain" description="DUF305" evidence="2">
    <location>
        <begin position="59"/>
        <end position="221"/>
    </location>
</feature>
<evidence type="ECO:0000259" key="2">
    <source>
        <dbReference type="Pfam" id="PF03713"/>
    </source>
</evidence>
<proteinExistence type="predicted"/>
<evidence type="ECO:0000313" key="3">
    <source>
        <dbReference type="EMBL" id="SMO84546.1"/>
    </source>
</evidence>
<dbReference type="RefSeq" id="WP_142459198.1">
    <property type="nucleotide sequence ID" value="NZ_FXTJ01000005.1"/>
</dbReference>
<keyword evidence="1" id="KW-0472">Membrane</keyword>
<dbReference type="InterPro" id="IPR012347">
    <property type="entry name" value="Ferritin-like"/>
</dbReference>
<keyword evidence="1" id="KW-1133">Transmembrane helix</keyword>
<keyword evidence="4" id="KW-1185">Reference proteome</keyword>
<dbReference type="PANTHER" id="PTHR36933:SF1">
    <property type="entry name" value="SLL0788 PROTEIN"/>
    <property type="match status" value="1"/>
</dbReference>
<evidence type="ECO:0000256" key="1">
    <source>
        <dbReference type="SAM" id="Phobius"/>
    </source>
</evidence>
<sequence length="232" mass="24166">MTATVARPEQEAPAPAPRGRGLRAALLAVIAVALVVLGGALAVGLGIGRDATPTADSVDAGFSRDMAVHHRQGVEMANLALERSTDPEVRQLAFDISSTQTNQAGQMEGWLALWGVPRSGGDHMAWMGGEHGGHDTSSMSGDTAGALMPGMATEAELANLRTLTGTDFDVEFLRLMIRHHQGGLEMAQYEAANGTQTAVRRLATSIAETQTAEVTTMVGMLTARGGTPLPAP</sequence>
<keyword evidence="1" id="KW-0812">Transmembrane</keyword>
<dbReference type="InterPro" id="IPR005183">
    <property type="entry name" value="DUF305_CopM-like"/>
</dbReference>
<accession>A0A521EKU6</accession>
<dbReference type="Gene3D" id="1.20.1260.10">
    <property type="match status" value="1"/>
</dbReference>
<dbReference type="PANTHER" id="PTHR36933">
    <property type="entry name" value="SLL0788 PROTEIN"/>
    <property type="match status" value="1"/>
</dbReference>
<dbReference type="Proteomes" id="UP000317484">
    <property type="component" value="Unassembled WGS sequence"/>
</dbReference>
<name>A0A521EKU6_9ACTN</name>
<protein>
    <submittedName>
        <fullName evidence="3">Uncharacterized conserved protein, DUF305 family</fullName>
    </submittedName>
</protein>
<organism evidence="3 4">
    <name type="scientific">Geodermatophilus aquaeductus</name>
    <dbReference type="NCBI Taxonomy" id="1564161"/>
    <lineage>
        <taxon>Bacteria</taxon>
        <taxon>Bacillati</taxon>
        <taxon>Actinomycetota</taxon>
        <taxon>Actinomycetes</taxon>
        <taxon>Geodermatophilales</taxon>
        <taxon>Geodermatophilaceae</taxon>
        <taxon>Geodermatophilus</taxon>
    </lineage>
</organism>
<feature type="transmembrane region" description="Helical" evidence="1">
    <location>
        <begin position="24"/>
        <end position="47"/>
    </location>
</feature>
<dbReference type="AlphaFoldDB" id="A0A521EKU6"/>
<dbReference type="Pfam" id="PF03713">
    <property type="entry name" value="DUF305"/>
    <property type="match status" value="1"/>
</dbReference>
<dbReference type="EMBL" id="FXTJ01000005">
    <property type="protein sequence ID" value="SMO84546.1"/>
    <property type="molecule type" value="Genomic_DNA"/>
</dbReference>
<evidence type="ECO:0000313" key="4">
    <source>
        <dbReference type="Proteomes" id="UP000317484"/>
    </source>
</evidence>